<gene>
    <name evidence="1" type="ORF">H8Z83_02460</name>
</gene>
<sequence>MASKPELLHNQAADEIGQDFLLAYQRAVLLALQQQGILNETQFKDCVQKLEKYTRMNGGNE</sequence>
<organism evidence="1 2">
    <name type="scientific">Dysosmobacter segnis</name>
    <dbReference type="NCBI Taxonomy" id="2763042"/>
    <lineage>
        <taxon>Bacteria</taxon>
        <taxon>Bacillati</taxon>
        <taxon>Bacillota</taxon>
        <taxon>Clostridia</taxon>
        <taxon>Eubacteriales</taxon>
        <taxon>Oscillospiraceae</taxon>
        <taxon>Dysosmobacter</taxon>
    </lineage>
</organism>
<comment type="caution">
    <text evidence="1">The sequence shown here is derived from an EMBL/GenBank/DDBJ whole genome shotgun (WGS) entry which is preliminary data.</text>
</comment>
<dbReference type="AlphaFoldDB" id="A0A923S9N2"/>
<evidence type="ECO:0000313" key="2">
    <source>
        <dbReference type="Proteomes" id="UP000620327"/>
    </source>
</evidence>
<reference evidence="1" key="1">
    <citation type="submission" date="2020-08" db="EMBL/GenBank/DDBJ databases">
        <title>Genome public.</title>
        <authorList>
            <person name="Liu C."/>
            <person name="Sun Q."/>
        </authorList>
    </citation>
    <scope>NUCLEOTIDE SEQUENCE</scope>
    <source>
        <strain evidence="1">BX15</strain>
    </source>
</reference>
<proteinExistence type="predicted"/>
<accession>A0A923S9N2</accession>
<protein>
    <submittedName>
        <fullName evidence="1">Uncharacterized protein</fullName>
    </submittedName>
</protein>
<keyword evidence="2" id="KW-1185">Reference proteome</keyword>
<name>A0A923S9N2_9FIRM</name>
<dbReference type="EMBL" id="JACOQI010000002">
    <property type="protein sequence ID" value="MBC5769207.1"/>
    <property type="molecule type" value="Genomic_DNA"/>
</dbReference>
<evidence type="ECO:0000313" key="1">
    <source>
        <dbReference type="EMBL" id="MBC5769207.1"/>
    </source>
</evidence>
<dbReference type="RefSeq" id="WP_187013593.1">
    <property type="nucleotide sequence ID" value="NZ_JACOQI010000002.1"/>
</dbReference>
<dbReference type="Proteomes" id="UP000620327">
    <property type="component" value="Unassembled WGS sequence"/>
</dbReference>